<evidence type="ECO:0000256" key="2">
    <source>
        <dbReference type="ARBA" id="ARBA00022630"/>
    </source>
</evidence>
<dbReference type="Pfam" id="PF00890">
    <property type="entry name" value="FAD_binding_2"/>
    <property type="match status" value="2"/>
</dbReference>
<dbReference type="Gene3D" id="1.20.58.100">
    <property type="entry name" value="Fumarate reductase/succinate dehydrogenase flavoprotein-like, C-terminal domain"/>
    <property type="match status" value="1"/>
</dbReference>
<evidence type="ECO:0000256" key="4">
    <source>
        <dbReference type="SAM" id="MobiDB-lite"/>
    </source>
</evidence>
<dbReference type="InterPro" id="IPR037099">
    <property type="entry name" value="Fum_R/Succ_DH_flav-like_C_sf"/>
</dbReference>
<proteinExistence type="predicted"/>
<evidence type="ECO:0000259" key="6">
    <source>
        <dbReference type="Pfam" id="PF02910"/>
    </source>
</evidence>
<reference evidence="8" key="1">
    <citation type="journal article" date="1994" name="Protein Sci.">
        <title>Structure of glutathione reductase from Escherichia coli at 1.86 A resolution: comparison with the enzyme from human erythrocytes.</title>
        <authorList>
            <person name="Mittl P.R."/>
            <person name="Schulz G.E."/>
        </authorList>
    </citation>
    <scope>NUCLEOTIDE SEQUENCE</scope>
</reference>
<dbReference type="RefSeq" id="WP_051378727.1">
    <property type="nucleotide sequence ID" value="NZ_AXWS01000013.1"/>
</dbReference>
<protein>
    <submittedName>
        <fullName evidence="8">FAD-binding protein</fullName>
    </submittedName>
</protein>
<reference evidence="8" key="2">
    <citation type="submission" date="2025-08" db="UniProtKB">
        <authorList>
            <consortium name="RefSeq"/>
        </authorList>
    </citation>
    <scope>IDENTIFICATION</scope>
</reference>
<dbReference type="PANTHER" id="PTHR11632:SF51">
    <property type="entry name" value="SUCCINATE DEHYDROGENASE [UBIQUINONE] FLAVOPROTEIN SUBUNIT, MITOCHONDRIAL"/>
    <property type="match status" value="1"/>
</dbReference>
<dbReference type="PANTHER" id="PTHR11632">
    <property type="entry name" value="SUCCINATE DEHYDROGENASE 2 FLAVOPROTEIN SUBUNIT"/>
    <property type="match status" value="1"/>
</dbReference>
<dbReference type="InterPro" id="IPR036188">
    <property type="entry name" value="FAD/NAD-bd_sf"/>
</dbReference>
<feature type="domain" description="Fumarate reductase/succinate dehydrogenase flavoprotein-like C-terminal" evidence="6">
    <location>
        <begin position="476"/>
        <end position="558"/>
    </location>
</feature>
<evidence type="ECO:0000256" key="1">
    <source>
        <dbReference type="ARBA" id="ARBA00001974"/>
    </source>
</evidence>
<dbReference type="PRINTS" id="PR00368">
    <property type="entry name" value="FADPNR"/>
</dbReference>
<accession>A0A8B6X9J9</accession>
<evidence type="ECO:0000313" key="8">
    <source>
        <dbReference type="RefSeq" id="WP_051378727.1"/>
    </source>
</evidence>
<feature type="region of interest" description="Disordered" evidence="4">
    <location>
        <begin position="399"/>
        <end position="440"/>
    </location>
</feature>
<dbReference type="InterPro" id="IPR030664">
    <property type="entry name" value="SdhA/FrdA/AprA"/>
</dbReference>
<feature type="compositionally biased region" description="Low complexity" evidence="4">
    <location>
        <begin position="414"/>
        <end position="424"/>
    </location>
</feature>
<sequence>MSFAHDGGSGPTASALAGAPDRLNLATDVLVIGGGLAGTWAAVAAREAGARVVLVDKGFCGTSGVTAPAGPGHWWLPPDPALRADAVARRHDAGLGLADADAMHRALDDTWRRLPTLAPWYDFPRDAGGQPHYKALRGPEYLRAMRARVLAAGATVIDHAPALELLRDADGAIAGARGLLRQPRPGLPAGSDWQVRAGAVVIATGGCAFRARLLGADTNTGDGYLMAAEAGAELSGMEFSSYHTVTPTWSSMTRAMSYAFARYFDADGHELDIPFSHDGMVALARALDAGPVTCSLDRMPESVREALPRISPNVLLSFDRAGVDPFRQRFEITLRGEGTVRGVGGLRHISADAETTVPGLYAAGDASSREPIAGAISGGGAQNSSWALSTGVRAGAAAARRALDPGREAGDRPSAGGTAGSAAAPVRAATPGHGPQADAPLTALGEAGLRTRTDARSGLSAAEAIELVRREILPFNQSLYRDGARLAGALARLDALWQELREHAGADRNRHDPAASLDRLRWREAAALVASARWCQGAALARRESRGLLVRDDLPAADTALAARLHTGGLDRRWTRLAA</sequence>
<dbReference type="Gene3D" id="3.90.700.10">
    <property type="entry name" value="Succinate dehydrogenase/fumarate reductase flavoprotein, catalytic domain"/>
    <property type="match status" value="1"/>
</dbReference>
<evidence type="ECO:0000313" key="7">
    <source>
        <dbReference type="Proteomes" id="UP000675920"/>
    </source>
</evidence>
<dbReference type="OrthoDB" id="9805351at2"/>
<name>A0A8B6X9J9_9BURK</name>
<dbReference type="InterPro" id="IPR027477">
    <property type="entry name" value="Succ_DH/fumarate_Rdtase_cat_sf"/>
</dbReference>
<evidence type="ECO:0000259" key="5">
    <source>
        <dbReference type="Pfam" id="PF00890"/>
    </source>
</evidence>
<dbReference type="Pfam" id="PF02910">
    <property type="entry name" value="Succ_DH_flav_C"/>
    <property type="match status" value="1"/>
</dbReference>
<keyword evidence="3" id="KW-0560">Oxidoreductase</keyword>
<dbReference type="InterPro" id="IPR003953">
    <property type="entry name" value="FAD-dep_OxRdtase_2_FAD-bd"/>
</dbReference>
<evidence type="ECO:0000256" key="3">
    <source>
        <dbReference type="ARBA" id="ARBA00023002"/>
    </source>
</evidence>
<keyword evidence="7" id="KW-1185">Reference proteome</keyword>
<dbReference type="InterPro" id="IPR015939">
    <property type="entry name" value="Fum_Rdtase/Succ_DH_flav-like_C"/>
</dbReference>
<dbReference type="GO" id="GO:0016491">
    <property type="term" value="F:oxidoreductase activity"/>
    <property type="evidence" value="ECO:0007669"/>
    <property type="project" value="UniProtKB-KW"/>
</dbReference>
<dbReference type="Gene3D" id="3.50.50.60">
    <property type="entry name" value="FAD/NAD(P)-binding domain"/>
    <property type="match status" value="1"/>
</dbReference>
<organism evidence="7 8">
    <name type="scientific">Derxia gummosa DSM 723</name>
    <dbReference type="NCBI Taxonomy" id="1121388"/>
    <lineage>
        <taxon>Bacteria</taxon>
        <taxon>Pseudomonadati</taxon>
        <taxon>Pseudomonadota</taxon>
        <taxon>Betaproteobacteria</taxon>
        <taxon>Burkholderiales</taxon>
        <taxon>Alcaligenaceae</taxon>
        <taxon>Derxia</taxon>
    </lineage>
</organism>
<feature type="domain" description="FAD-dependent oxidoreductase 2 FAD-binding" evidence="5">
    <location>
        <begin position="110"/>
        <end position="367"/>
    </location>
</feature>
<keyword evidence="2" id="KW-0285">Flavoprotein</keyword>
<dbReference type="Proteomes" id="UP000675920">
    <property type="component" value="Unplaced"/>
</dbReference>
<comment type="cofactor">
    <cofactor evidence="1">
        <name>FAD</name>
        <dbReference type="ChEBI" id="CHEBI:57692"/>
    </cofactor>
</comment>
<feature type="domain" description="FAD-dependent oxidoreductase 2 FAD-binding" evidence="5">
    <location>
        <begin position="28"/>
        <end position="96"/>
    </location>
</feature>
<dbReference type="SUPFAM" id="SSF51905">
    <property type="entry name" value="FAD/NAD(P)-binding domain"/>
    <property type="match status" value="1"/>
</dbReference>
<feature type="compositionally biased region" description="Basic and acidic residues" evidence="4">
    <location>
        <begin position="401"/>
        <end position="411"/>
    </location>
</feature>
<dbReference type="PRINTS" id="PR00411">
    <property type="entry name" value="PNDRDTASEI"/>
</dbReference>
<dbReference type="AlphaFoldDB" id="A0A8B6X9J9"/>
<dbReference type="SUPFAM" id="SSF46977">
    <property type="entry name" value="Succinate dehydrogenase/fumarate reductase flavoprotein C-terminal domain"/>
    <property type="match status" value="1"/>
</dbReference>